<reference evidence="1 2" key="2">
    <citation type="submission" date="2017-10" db="EMBL/GenBank/DDBJ databases">
        <title>Extensive intraspecific genome diversity in a model arbuscular mycorrhizal fungus.</title>
        <authorList>
            <person name="Chen E.C.H."/>
            <person name="Morin E."/>
            <person name="Baudet D."/>
            <person name="Noel J."/>
            <person name="Ndikumana S."/>
            <person name="Charron P."/>
            <person name="St-Onge C."/>
            <person name="Giorgi J."/>
            <person name="Grigoriev I.V."/>
            <person name="Roux C."/>
            <person name="Martin F.M."/>
            <person name="Corradi N."/>
        </authorList>
    </citation>
    <scope>NUCLEOTIDE SEQUENCE [LARGE SCALE GENOMIC DNA]</scope>
    <source>
        <strain evidence="1 2">C2</strain>
    </source>
</reference>
<dbReference type="VEuPathDB" id="FungiDB:FUN_024890"/>
<sequence length="182" mass="21484">MATEDFEERIRSPENENTCARGRFDTFCRNIHIGRGFKGWFGKKVCRRGKSIHIKLTSQKIQSSRKGQTMNPFSKKGSQNEAIAIDEVERATIGKWITEGNNMNQGSYHKEIAHALGDEFDEEEVLIRLNDVRVDKLEEYRENVEIEKKAQITPLWERIHEFNKIKCAYNFLYQQEHKRYKE</sequence>
<organism evidence="1 2">
    <name type="scientific">Rhizophagus irregularis</name>
    <dbReference type="NCBI Taxonomy" id="588596"/>
    <lineage>
        <taxon>Eukaryota</taxon>
        <taxon>Fungi</taxon>
        <taxon>Fungi incertae sedis</taxon>
        <taxon>Mucoromycota</taxon>
        <taxon>Glomeromycotina</taxon>
        <taxon>Glomeromycetes</taxon>
        <taxon>Glomerales</taxon>
        <taxon>Glomeraceae</taxon>
        <taxon>Rhizophagus</taxon>
    </lineage>
</organism>
<proteinExistence type="predicted"/>
<dbReference type="AlphaFoldDB" id="A0A2N1MQ67"/>
<protein>
    <submittedName>
        <fullName evidence="1">Uncharacterized protein</fullName>
    </submittedName>
</protein>
<comment type="caution">
    <text evidence="1">The sequence shown here is derived from an EMBL/GenBank/DDBJ whole genome shotgun (WGS) entry which is preliminary data.</text>
</comment>
<dbReference type="EMBL" id="LLXL01001572">
    <property type="protein sequence ID" value="PKK63791.1"/>
    <property type="molecule type" value="Genomic_DNA"/>
</dbReference>
<dbReference type="Proteomes" id="UP000233469">
    <property type="component" value="Unassembled WGS sequence"/>
</dbReference>
<evidence type="ECO:0000313" key="2">
    <source>
        <dbReference type="Proteomes" id="UP000233469"/>
    </source>
</evidence>
<name>A0A2N1MQ67_9GLOM</name>
<accession>A0A2N1MQ67</accession>
<evidence type="ECO:0000313" key="1">
    <source>
        <dbReference type="EMBL" id="PKK63791.1"/>
    </source>
</evidence>
<reference evidence="1 2" key="1">
    <citation type="submission" date="2016-04" db="EMBL/GenBank/DDBJ databases">
        <title>Genome analyses suggest a sexual origin of heterokaryosis in a supposedly ancient asexual fungus.</title>
        <authorList>
            <person name="Ropars J."/>
            <person name="Sedzielewska K."/>
            <person name="Noel J."/>
            <person name="Charron P."/>
            <person name="Farinelli L."/>
            <person name="Marton T."/>
            <person name="Kruger M."/>
            <person name="Pelin A."/>
            <person name="Brachmann A."/>
            <person name="Corradi N."/>
        </authorList>
    </citation>
    <scope>NUCLEOTIDE SEQUENCE [LARGE SCALE GENOMIC DNA]</scope>
    <source>
        <strain evidence="1 2">C2</strain>
    </source>
</reference>
<gene>
    <name evidence="1" type="ORF">RhiirC2_788404</name>
</gene>